<proteinExistence type="predicted"/>
<comment type="caution">
    <text evidence="1">The sequence shown here is derived from an EMBL/GenBank/DDBJ whole genome shotgun (WGS) entry which is preliminary data.</text>
</comment>
<accession>A0ABU4AC16</accession>
<sequence>MINPQQYRRLFAPSRSDRIQCLVHAYSELPANGENDLTGIAVDNGYCNLNHFIKSFKRLPEKRRYNITNKIQTPPENKQGVAIRSG</sequence>
<name>A0ABU4AC16_9BACE</name>
<evidence type="ECO:0000313" key="1">
    <source>
        <dbReference type="EMBL" id="MDV6165931.1"/>
    </source>
</evidence>
<keyword evidence="2" id="KW-1185">Reference proteome</keyword>
<evidence type="ECO:0000313" key="2">
    <source>
        <dbReference type="Proteomes" id="UP001185704"/>
    </source>
</evidence>
<reference evidence="1" key="1">
    <citation type="submission" date="2023-09" db="EMBL/GenBank/DDBJ databases">
        <title>Upregulation of the cfiA carbapenemase gene in a Bacteroides hominis strain by the novel integrative and conjugative element Tn7563.</title>
        <authorList>
            <person name="Stubhaug T."/>
            <person name="Zecic N."/>
            <person name="Skaare D."/>
        </authorList>
    </citation>
    <scope>NUCLEOTIDE SEQUENCE [LARGE SCALE GENOMIC DNA]</scope>
    <source>
        <strain evidence="1">Tbg-245</strain>
    </source>
</reference>
<gene>
    <name evidence="1" type="ORF">R3O81_18025</name>
</gene>
<organism evidence="1 2">
    <name type="scientific">Bacteroides hominis</name>
    <dbReference type="NCBI Taxonomy" id="2763023"/>
    <lineage>
        <taxon>Bacteria</taxon>
        <taxon>Pseudomonadati</taxon>
        <taxon>Bacteroidota</taxon>
        <taxon>Bacteroidia</taxon>
        <taxon>Bacteroidales</taxon>
        <taxon>Bacteroidaceae</taxon>
        <taxon>Bacteroides</taxon>
    </lineage>
</organism>
<protein>
    <submittedName>
        <fullName evidence="1">Helix-turn-helix domain-containing protein</fullName>
    </submittedName>
</protein>
<dbReference type="Proteomes" id="UP001185704">
    <property type="component" value="Unassembled WGS sequence"/>
</dbReference>
<dbReference type="RefSeq" id="WP_238583625.1">
    <property type="nucleotide sequence ID" value="NZ_CP192717.1"/>
</dbReference>
<dbReference type="EMBL" id="JAWLJK010000012">
    <property type="protein sequence ID" value="MDV6165931.1"/>
    <property type="molecule type" value="Genomic_DNA"/>
</dbReference>